<proteinExistence type="predicted"/>
<dbReference type="SUPFAM" id="SSF46785">
    <property type="entry name" value="Winged helix' DNA-binding domain"/>
    <property type="match status" value="1"/>
</dbReference>
<dbReference type="GO" id="GO:0003700">
    <property type="term" value="F:DNA-binding transcription factor activity"/>
    <property type="evidence" value="ECO:0007669"/>
    <property type="project" value="InterPro"/>
</dbReference>
<dbReference type="RefSeq" id="WP_151124465.1">
    <property type="nucleotide sequence ID" value="NZ_VZPB01000027.1"/>
</dbReference>
<comment type="caution">
    <text evidence="7">The sequence shown here is derived from an EMBL/GenBank/DDBJ whole genome shotgun (WGS) entry which is preliminary data.</text>
</comment>
<dbReference type="PROSITE" id="PS50949">
    <property type="entry name" value="HTH_GNTR"/>
    <property type="match status" value="1"/>
</dbReference>
<name>A0A643FBG3_IDEDE</name>
<dbReference type="Proteomes" id="UP000430120">
    <property type="component" value="Unassembled WGS sequence"/>
</dbReference>
<dbReference type="AlphaFoldDB" id="A0A643FBG3"/>
<dbReference type="InterPro" id="IPR000524">
    <property type="entry name" value="Tscrpt_reg_HTH_GntR"/>
</dbReference>
<dbReference type="GO" id="GO:0003677">
    <property type="term" value="F:DNA binding"/>
    <property type="evidence" value="ECO:0007669"/>
    <property type="project" value="UniProtKB-KW"/>
</dbReference>
<evidence type="ECO:0000256" key="1">
    <source>
        <dbReference type="ARBA" id="ARBA00022898"/>
    </source>
</evidence>
<evidence type="ECO:0000313" key="8">
    <source>
        <dbReference type="Proteomes" id="UP000430120"/>
    </source>
</evidence>
<organism evidence="7 8">
    <name type="scientific">Ideonella dechloratans</name>
    <dbReference type="NCBI Taxonomy" id="36863"/>
    <lineage>
        <taxon>Bacteria</taxon>
        <taxon>Pseudomonadati</taxon>
        <taxon>Pseudomonadota</taxon>
        <taxon>Betaproteobacteria</taxon>
        <taxon>Burkholderiales</taxon>
        <taxon>Sphaerotilaceae</taxon>
        <taxon>Ideonella</taxon>
    </lineage>
</organism>
<dbReference type="CDD" id="cd07377">
    <property type="entry name" value="WHTH_GntR"/>
    <property type="match status" value="1"/>
</dbReference>
<evidence type="ECO:0000313" key="7">
    <source>
        <dbReference type="EMBL" id="KAB0581095.1"/>
    </source>
</evidence>
<feature type="non-terminal residue" evidence="7">
    <location>
        <position position="97"/>
    </location>
</feature>
<keyword evidence="2" id="KW-0805">Transcription regulation</keyword>
<evidence type="ECO:0000256" key="5">
    <source>
        <dbReference type="SAM" id="MobiDB-lite"/>
    </source>
</evidence>
<keyword evidence="3" id="KW-0238">DNA-binding</keyword>
<dbReference type="PANTHER" id="PTHR46577">
    <property type="entry name" value="HTH-TYPE TRANSCRIPTIONAL REGULATORY PROTEIN GABR"/>
    <property type="match status" value="1"/>
</dbReference>
<dbReference type="Gene3D" id="1.10.10.10">
    <property type="entry name" value="Winged helix-like DNA-binding domain superfamily/Winged helix DNA-binding domain"/>
    <property type="match status" value="1"/>
</dbReference>
<sequence>MGGFTRGGGSTLTEQLAEHYAQRIRQRLLAPGTRLPSVRDAARRHGISPHTVVAAYDQLLAQGLVEARRQRGFFVRDRRAPEPRPAPARVAPAGPPL</sequence>
<dbReference type="Pfam" id="PF00392">
    <property type="entry name" value="GntR"/>
    <property type="match status" value="1"/>
</dbReference>
<protein>
    <submittedName>
        <fullName evidence="7">Winged helix-turn-helix transcriptional regulator</fullName>
    </submittedName>
</protein>
<dbReference type="SMART" id="SM00345">
    <property type="entry name" value="HTH_GNTR"/>
    <property type="match status" value="1"/>
</dbReference>
<gene>
    <name evidence="7" type="ORF">F7Q92_12255</name>
</gene>
<feature type="region of interest" description="Disordered" evidence="5">
    <location>
        <begin position="76"/>
        <end position="97"/>
    </location>
</feature>
<dbReference type="InterPro" id="IPR036390">
    <property type="entry name" value="WH_DNA-bd_sf"/>
</dbReference>
<dbReference type="PANTHER" id="PTHR46577:SF2">
    <property type="entry name" value="TRANSCRIPTIONAL REGULATORY PROTEIN"/>
    <property type="match status" value="1"/>
</dbReference>
<reference evidence="7 8" key="1">
    <citation type="submission" date="2019-09" db="EMBL/GenBank/DDBJ databases">
        <title>Draft genome sequences of 48 bacterial type strains from the CCUG.</title>
        <authorList>
            <person name="Tunovic T."/>
            <person name="Pineiro-Iglesias B."/>
            <person name="Unosson C."/>
            <person name="Inganas E."/>
            <person name="Ohlen M."/>
            <person name="Cardew S."/>
            <person name="Jensie-Markopoulos S."/>
            <person name="Salva-Serra F."/>
            <person name="Jaen-Luchoro D."/>
            <person name="Karlsson R."/>
            <person name="Svensson-Stadler L."/>
            <person name="Chun J."/>
            <person name="Moore E."/>
        </authorList>
    </citation>
    <scope>NUCLEOTIDE SEQUENCE [LARGE SCALE GENOMIC DNA]</scope>
    <source>
        <strain evidence="7 8">CCUG 30977</strain>
    </source>
</reference>
<dbReference type="InterPro" id="IPR036388">
    <property type="entry name" value="WH-like_DNA-bd_sf"/>
</dbReference>
<evidence type="ECO:0000259" key="6">
    <source>
        <dbReference type="PROSITE" id="PS50949"/>
    </source>
</evidence>
<feature type="domain" description="HTH gntR-type" evidence="6">
    <location>
        <begin position="10"/>
        <end position="78"/>
    </location>
</feature>
<keyword evidence="8" id="KW-1185">Reference proteome</keyword>
<dbReference type="OrthoDB" id="5450856at2"/>
<evidence type="ECO:0000256" key="2">
    <source>
        <dbReference type="ARBA" id="ARBA00023015"/>
    </source>
</evidence>
<keyword evidence="1" id="KW-0663">Pyridoxal phosphate</keyword>
<accession>A0A643FBG3</accession>
<feature type="compositionally biased region" description="Low complexity" evidence="5">
    <location>
        <begin position="87"/>
        <end position="97"/>
    </location>
</feature>
<evidence type="ECO:0000256" key="4">
    <source>
        <dbReference type="ARBA" id="ARBA00023163"/>
    </source>
</evidence>
<evidence type="ECO:0000256" key="3">
    <source>
        <dbReference type="ARBA" id="ARBA00023125"/>
    </source>
</evidence>
<dbReference type="InterPro" id="IPR051446">
    <property type="entry name" value="HTH_trans_reg/aminotransferase"/>
</dbReference>
<keyword evidence="4" id="KW-0804">Transcription</keyword>
<dbReference type="EMBL" id="VZPB01000027">
    <property type="protein sequence ID" value="KAB0581095.1"/>
    <property type="molecule type" value="Genomic_DNA"/>
</dbReference>